<comment type="caution">
    <text evidence="1">The sequence shown here is derived from an EMBL/GenBank/DDBJ whole genome shotgun (WGS) entry which is preliminary data.</text>
</comment>
<dbReference type="InterPro" id="IPR027417">
    <property type="entry name" value="P-loop_NTPase"/>
</dbReference>
<dbReference type="Proteomes" id="UP001235840">
    <property type="component" value="Unassembled WGS sequence"/>
</dbReference>
<evidence type="ECO:0000313" key="1">
    <source>
        <dbReference type="EMBL" id="MDQ0166521.1"/>
    </source>
</evidence>
<keyword evidence="2" id="KW-1185">Reference proteome</keyword>
<name>A0ABT9VZU6_9BACI</name>
<dbReference type="InterPro" id="IPR039421">
    <property type="entry name" value="Type_1_exporter"/>
</dbReference>
<organism evidence="1 2">
    <name type="scientific">Caldalkalibacillus horti</name>
    <dbReference type="NCBI Taxonomy" id="77523"/>
    <lineage>
        <taxon>Bacteria</taxon>
        <taxon>Bacillati</taxon>
        <taxon>Bacillota</taxon>
        <taxon>Bacilli</taxon>
        <taxon>Bacillales</taxon>
        <taxon>Bacillaceae</taxon>
        <taxon>Caldalkalibacillus</taxon>
    </lineage>
</organism>
<accession>A0ABT9VZU6</accession>
<gene>
    <name evidence="1" type="ORF">J2S11_002425</name>
</gene>
<protein>
    <submittedName>
        <fullName evidence="1">ABC-type multidrug transport system fused ATPase/permease subunit</fullName>
    </submittedName>
</protein>
<dbReference type="Gene3D" id="3.40.50.300">
    <property type="entry name" value="P-loop containing nucleotide triphosphate hydrolases"/>
    <property type="match status" value="1"/>
</dbReference>
<dbReference type="RefSeq" id="WP_307394795.1">
    <property type="nucleotide sequence ID" value="NZ_BAAADK010000045.1"/>
</dbReference>
<sequence length="90" mass="9986">MLIDETASVLDPENESAISEAIADLAGDTNKTVIVIAHRLSILAVADYVVALKKDRVAETGTLIELRKTDGIFARLYDQYERARSWHISK</sequence>
<dbReference type="SUPFAM" id="SSF52540">
    <property type="entry name" value="P-loop containing nucleoside triphosphate hydrolases"/>
    <property type="match status" value="1"/>
</dbReference>
<reference evidence="1 2" key="1">
    <citation type="submission" date="2023-07" db="EMBL/GenBank/DDBJ databases">
        <title>Genomic Encyclopedia of Type Strains, Phase IV (KMG-IV): sequencing the most valuable type-strain genomes for metagenomic binning, comparative biology and taxonomic classification.</title>
        <authorList>
            <person name="Goeker M."/>
        </authorList>
    </citation>
    <scope>NUCLEOTIDE SEQUENCE [LARGE SCALE GENOMIC DNA]</scope>
    <source>
        <strain evidence="1 2">DSM 12751</strain>
    </source>
</reference>
<dbReference type="EMBL" id="JAUSTY010000009">
    <property type="protein sequence ID" value="MDQ0166521.1"/>
    <property type="molecule type" value="Genomic_DNA"/>
</dbReference>
<proteinExistence type="predicted"/>
<dbReference type="PANTHER" id="PTHR43394">
    <property type="entry name" value="ATP-DEPENDENT PERMEASE MDL1, MITOCHONDRIAL"/>
    <property type="match status" value="1"/>
</dbReference>
<evidence type="ECO:0000313" key="2">
    <source>
        <dbReference type="Proteomes" id="UP001235840"/>
    </source>
</evidence>
<dbReference type="PANTHER" id="PTHR43394:SF1">
    <property type="entry name" value="ATP-BINDING CASSETTE SUB-FAMILY B MEMBER 10, MITOCHONDRIAL"/>
    <property type="match status" value="1"/>
</dbReference>